<dbReference type="SUPFAM" id="SSF55103">
    <property type="entry name" value="FAD-linked oxidases, C-terminal domain"/>
    <property type="match status" value="1"/>
</dbReference>
<dbReference type="InterPro" id="IPR004113">
    <property type="entry name" value="FAD-bd_oxidored_4_C"/>
</dbReference>
<sequence>MVIEDVAFPIPQLADGVRKLAALFDKHGYDEALLFGHALDGNLHFVFAPGFESPAEVARYDAFMQDVSDLVAGEYDGSLKAEHGTGRNVAPFVRQEWATPPGTSCAASRRCSTRTVCSIPA</sequence>
<keyword evidence="4" id="KW-0560">Oxidoreductase</keyword>
<dbReference type="Gene3D" id="3.30.70.2740">
    <property type="match status" value="1"/>
</dbReference>
<evidence type="ECO:0000256" key="2">
    <source>
        <dbReference type="ARBA" id="ARBA00022630"/>
    </source>
</evidence>
<dbReference type="GO" id="GO:0050660">
    <property type="term" value="F:flavin adenine dinucleotide binding"/>
    <property type="evidence" value="ECO:0007669"/>
    <property type="project" value="InterPro"/>
</dbReference>
<gene>
    <name evidence="6" type="ORF">NCTC9695_04401</name>
</gene>
<evidence type="ECO:0000259" key="5">
    <source>
        <dbReference type="Pfam" id="PF02913"/>
    </source>
</evidence>
<dbReference type="EMBL" id="LR134182">
    <property type="protein sequence ID" value="VEB43933.1"/>
    <property type="molecule type" value="Genomic_DNA"/>
</dbReference>
<reference evidence="6 7" key="1">
    <citation type="submission" date="2018-12" db="EMBL/GenBank/DDBJ databases">
        <authorList>
            <consortium name="Pathogen Informatics"/>
        </authorList>
    </citation>
    <scope>NUCLEOTIDE SEQUENCE [LARGE SCALE GENOMIC DNA]</scope>
    <source>
        <strain evidence="6 7">NCTC9695</strain>
    </source>
</reference>
<comment type="cofactor">
    <cofactor evidence="1">
        <name>FAD</name>
        <dbReference type="ChEBI" id="CHEBI:57692"/>
    </cofactor>
</comment>
<keyword evidence="2" id="KW-0285">Flavoprotein</keyword>
<dbReference type="GO" id="GO:1903457">
    <property type="term" value="P:lactate catabolic process"/>
    <property type="evidence" value="ECO:0007669"/>
    <property type="project" value="TreeGrafter"/>
</dbReference>
<dbReference type="Pfam" id="PF02913">
    <property type="entry name" value="FAD-oxidase_C"/>
    <property type="match status" value="1"/>
</dbReference>
<dbReference type="Proteomes" id="UP000275777">
    <property type="component" value="Chromosome"/>
</dbReference>
<dbReference type="AlphaFoldDB" id="A0A3S4IHW3"/>
<evidence type="ECO:0000313" key="6">
    <source>
        <dbReference type="EMBL" id="VEB43933.1"/>
    </source>
</evidence>
<proteinExistence type="predicted"/>
<evidence type="ECO:0000256" key="3">
    <source>
        <dbReference type="ARBA" id="ARBA00022827"/>
    </source>
</evidence>
<feature type="domain" description="FAD-binding oxidoreductase/transferase type 4 C-terminal" evidence="5">
    <location>
        <begin position="2"/>
        <end position="97"/>
    </location>
</feature>
<dbReference type="PANTHER" id="PTHR11748">
    <property type="entry name" value="D-LACTATE DEHYDROGENASE"/>
    <property type="match status" value="1"/>
</dbReference>
<dbReference type="GO" id="GO:0004458">
    <property type="term" value="F:D-lactate dehydrogenase (cytochrome) activity"/>
    <property type="evidence" value="ECO:0007669"/>
    <property type="project" value="TreeGrafter"/>
</dbReference>
<accession>A0A3S4IHW3</accession>
<protein>
    <submittedName>
        <fullName evidence="6">Fe-S oxidoreductase</fullName>
    </submittedName>
</protein>
<keyword evidence="3" id="KW-0274">FAD</keyword>
<dbReference type="InterPro" id="IPR016164">
    <property type="entry name" value="FAD-linked_Oxase-like_C"/>
</dbReference>
<dbReference type="GO" id="GO:0008720">
    <property type="term" value="F:D-lactate dehydrogenase (NAD+) activity"/>
    <property type="evidence" value="ECO:0007669"/>
    <property type="project" value="TreeGrafter"/>
</dbReference>
<evidence type="ECO:0000256" key="4">
    <source>
        <dbReference type="ARBA" id="ARBA00023002"/>
    </source>
</evidence>
<evidence type="ECO:0000313" key="7">
    <source>
        <dbReference type="Proteomes" id="UP000275777"/>
    </source>
</evidence>
<dbReference type="PANTHER" id="PTHR11748:SF111">
    <property type="entry name" value="D-LACTATE DEHYDROGENASE, MITOCHONDRIAL-RELATED"/>
    <property type="match status" value="1"/>
</dbReference>
<evidence type="ECO:0000256" key="1">
    <source>
        <dbReference type="ARBA" id="ARBA00001974"/>
    </source>
</evidence>
<name>A0A3S4IHW3_CHRVL</name>
<organism evidence="6 7">
    <name type="scientific">Chromobacterium violaceum</name>
    <dbReference type="NCBI Taxonomy" id="536"/>
    <lineage>
        <taxon>Bacteria</taxon>
        <taxon>Pseudomonadati</taxon>
        <taxon>Pseudomonadota</taxon>
        <taxon>Betaproteobacteria</taxon>
        <taxon>Neisseriales</taxon>
        <taxon>Chromobacteriaceae</taxon>
        <taxon>Chromobacterium</taxon>
    </lineage>
</organism>